<dbReference type="EMBL" id="JABSTQ010010724">
    <property type="protein sequence ID" value="KAG0418617.1"/>
    <property type="molecule type" value="Genomic_DNA"/>
</dbReference>
<protein>
    <submittedName>
        <fullName evidence="1">Uncharacterized protein</fullName>
    </submittedName>
</protein>
<evidence type="ECO:0000313" key="2">
    <source>
        <dbReference type="Proteomes" id="UP000805193"/>
    </source>
</evidence>
<proteinExistence type="predicted"/>
<dbReference type="Proteomes" id="UP000805193">
    <property type="component" value="Unassembled WGS sequence"/>
</dbReference>
<name>A0AC60PGE7_IXOPE</name>
<organism evidence="1 2">
    <name type="scientific">Ixodes persulcatus</name>
    <name type="common">Taiga tick</name>
    <dbReference type="NCBI Taxonomy" id="34615"/>
    <lineage>
        <taxon>Eukaryota</taxon>
        <taxon>Metazoa</taxon>
        <taxon>Ecdysozoa</taxon>
        <taxon>Arthropoda</taxon>
        <taxon>Chelicerata</taxon>
        <taxon>Arachnida</taxon>
        <taxon>Acari</taxon>
        <taxon>Parasitiformes</taxon>
        <taxon>Ixodida</taxon>
        <taxon>Ixodoidea</taxon>
        <taxon>Ixodidae</taxon>
        <taxon>Ixodinae</taxon>
        <taxon>Ixodes</taxon>
    </lineage>
</organism>
<comment type="caution">
    <text evidence="1">The sequence shown here is derived from an EMBL/GenBank/DDBJ whole genome shotgun (WGS) entry which is preliminary data.</text>
</comment>
<evidence type="ECO:0000313" key="1">
    <source>
        <dbReference type="EMBL" id="KAG0418617.1"/>
    </source>
</evidence>
<reference evidence="1 2" key="1">
    <citation type="journal article" date="2020" name="Cell">
        <title>Large-Scale Comparative Analyses of Tick Genomes Elucidate Their Genetic Diversity and Vector Capacities.</title>
        <authorList>
            <consortium name="Tick Genome and Microbiome Consortium (TIGMIC)"/>
            <person name="Jia N."/>
            <person name="Wang J."/>
            <person name="Shi W."/>
            <person name="Du L."/>
            <person name="Sun Y."/>
            <person name="Zhan W."/>
            <person name="Jiang J.F."/>
            <person name="Wang Q."/>
            <person name="Zhang B."/>
            <person name="Ji P."/>
            <person name="Bell-Sakyi L."/>
            <person name="Cui X.M."/>
            <person name="Yuan T.T."/>
            <person name="Jiang B.G."/>
            <person name="Yang W.F."/>
            <person name="Lam T.T."/>
            <person name="Chang Q.C."/>
            <person name="Ding S.J."/>
            <person name="Wang X.J."/>
            <person name="Zhu J.G."/>
            <person name="Ruan X.D."/>
            <person name="Zhao L."/>
            <person name="Wei J.T."/>
            <person name="Ye R.Z."/>
            <person name="Que T.C."/>
            <person name="Du C.H."/>
            <person name="Zhou Y.H."/>
            <person name="Cheng J.X."/>
            <person name="Dai P.F."/>
            <person name="Guo W.B."/>
            <person name="Han X.H."/>
            <person name="Huang E.J."/>
            <person name="Li L.F."/>
            <person name="Wei W."/>
            <person name="Gao Y.C."/>
            <person name="Liu J.Z."/>
            <person name="Shao H.Z."/>
            <person name="Wang X."/>
            <person name="Wang C.C."/>
            <person name="Yang T.C."/>
            <person name="Huo Q.B."/>
            <person name="Li W."/>
            <person name="Chen H.Y."/>
            <person name="Chen S.E."/>
            <person name="Zhou L.G."/>
            <person name="Ni X.B."/>
            <person name="Tian J.H."/>
            <person name="Sheng Y."/>
            <person name="Liu T."/>
            <person name="Pan Y.S."/>
            <person name="Xia L.Y."/>
            <person name="Li J."/>
            <person name="Zhao F."/>
            <person name="Cao W.C."/>
        </authorList>
    </citation>
    <scope>NUCLEOTIDE SEQUENCE [LARGE SCALE GENOMIC DNA]</scope>
    <source>
        <strain evidence="1">Iper-2018</strain>
    </source>
</reference>
<accession>A0AC60PGE7</accession>
<gene>
    <name evidence="1" type="ORF">HPB47_004711</name>
</gene>
<sequence>MIVVVGKVNHSQSLNSHPLQPWLLVRADGVVELAHCTCMAGLGYAHEYIPTVAKYPTALLGDLYKDDKPASWEAAMAECDHIASTFSVYPEVSGSVEADTNDQAVSTTWFAFQAGRVTA</sequence>
<keyword evidence="2" id="KW-1185">Reference proteome</keyword>